<feature type="domain" description="Phospholipase C/D" evidence="1">
    <location>
        <begin position="1"/>
        <end position="85"/>
    </location>
</feature>
<dbReference type="Proteomes" id="UP001469365">
    <property type="component" value="Unassembled WGS sequence"/>
</dbReference>
<keyword evidence="3" id="KW-1185">Reference proteome</keyword>
<evidence type="ECO:0000259" key="1">
    <source>
        <dbReference type="Pfam" id="PF00882"/>
    </source>
</evidence>
<dbReference type="EMBL" id="JBBPCC010000010">
    <property type="protein sequence ID" value="MEK8129545.1"/>
    <property type="molecule type" value="Genomic_DNA"/>
</dbReference>
<organism evidence="2 3">
    <name type="scientific">Paenibacillus filicis</name>
    <dbReference type="NCBI Taxonomy" id="669464"/>
    <lineage>
        <taxon>Bacteria</taxon>
        <taxon>Bacillati</taxon>
        <taxon>Bacillota</taxon>
        <taxon>Bacilli</taxon>
        <taxon>Bacillales</taxon>
        <taxon>Paenibacillaceae</taxon>
        <taxon>Paenibacillus</taxon>
    </lineage>
</organism>
<evidence type="ECO:0000313" key="3">
    <source>
        <dbReference type="Proteomes" id="UP001469365"/>
    </source>
</evidence>
<name>A0ABU9DL20_9BACL</name>
<dbReference type="Pfam" id="PF00882">
    <property type="entry name" value="Zn_dep_PLPC"/>
    <property type="match status" value="1"/>
</dbReference>
<sequence>MHLIIAKRITERLPIADKASFLLGGLAPDSVSPKDLSHFFVGDSGDYSRSIDYLAFLEQYRAHAKHPYVLGYLAHLIADHLWLHGFYQPWLKNRMQADPDVLPLYHRDFRLLNGKLLEVYGYAETCREMLNGPTTILDLQEVTARDVEAFLPSVFEDMEYDQEAIHEHLHVFTWPQIIGYIETSVEKGLWILKPMLT</sequence>
<protein>
    <submittedName>
        <fullName evidence="2">Zinc dependent phospholipase C family protein</fullName>
    </submittedName>
</protein>
<comment type="caution">
    <text evidence="2">The sequence shown here is derived from an EMBL/GenBank/DDBJ whole genome shotgun (WGS) entry which is preliminary data.</text>
</comment>
<dbReference type="InterPro" id="IPR029002">
    <property type="entry name" value="PLPC/GPLD1"/>
</dbReference>
<reference evidence="2 3" key="1">
    <citation type="submission" date="2024-04" db="EMBL/GenBank/DDBJ databases">
        <title>draft genome sequnece of Paenibacillus filicis.</title>
        <authorList>
            <person name="Kim D.-U."/>
        </authorList>
    </citation>
    <scope>NUCLEOTIDE SEQUENCE [LARGE SCALE GENOMIC DNA]</scope>
    <source>
        <strain evidence="2 3">KACC14197</strain>
    </source>
</reference>
<evidence type="ECO:0000313" key="2">
    <source>
        <dbReference type="EMBL" id="MEK8129545.1"/>
    </source>
</evidence>
<gene>
    <name evidence="2" type="ORF">WMW72_16690</name>
</gene>
<accession>A0ABU9DL20</accession>
<dbReference type="RefSeq" id="WP_341416653.1">
    <property type="nucleotide sequence ID" value="NZ_JBBPCC010000010.1"/>
</dbReference>
<proteinExistence type="predicted"/>